<dbReference type="RefSeq" id="WP_154076139.1">
    <property type="nucleotide sequence ID" value="NZ_CP045929.1"/>
</dbReference>
<reference evidence="3" key="1">
    <citation type="submission" date="2019-11" db="EMBL/GenBank/DDBJ databases">
        <title>The complete genome sequence of Saccharopolyspora sp. E2A.</title>
        <authorList>
            <person name="Zhang G."/>
        </authorList>
    </citation>
    <scope>NUCLEOTIDE SEQUENCE [LARGE SCALE GENOMIC DNA]</scope>
    <source>
        <strain evidence="3">E2A</strain>
    </source>
</reference>
<name>A0A5Q3Q8L4_9PSEU</name>
<dbReference type="InterPro" id="IPR036513">
    <property type="entry name" value="STAS_dom_sf"/>
</dbReference>
<accession>A0A5Q3Q8L4</accession>
<dbReference type="AlphaFoldDB" id="A0A5Q3Q8L4"/>
<dbReference type="Proteomes" id="UP000371041">
    <property type="component" value="Chromosome"/>
</dbReference>
<evidence type="ECO:0000313" key="2">
    <source>
        <dbReference type="EMBL" id="QGK69544.1"/>
    </source>
</evidence>
<keyword evidence="3" id="KW-1185">Reference proteome</keyword>
<protein>
    <recommendedName>
        <fullName evidence="1">STAS domain-containing protein</fullName>
    </recommendedName>
</protein>
<evidence type="ECO:0000259" key="1">
    <source>
        <dbReference type="Pfam" id="PF01740"/>
    </source>
</evidence>
<dbReference type="SUPFAM" id="SSF52091">
    <property type="entry name" value="SpoIIaa-like"/>
    <property type="match status" value="1"/>
</dbReference>
<sequence>MRTSPLRSRGSAGDLDFSTVELFSARCEREFDSDLVVVELRTAHFVALCGALTLENLGRRAQAHGSRFRIALGGGVTFRALEVAGTTERCVCVTPRRAGAPRLRAGVVG</sequence>
<proteinExistence type="predicted"/>
<dbReference type="Gene3D" id="3.30.750.24">
    <property type="entry name" value="STAS domain"/>
    <property type="match status" value="1"/>
</dbReference>
<dbReference type="EMBL" id="CP045929">
    <property type="protein sequence ID" value="QGK69544.1"/>
    <property type="molecule type" value="Genomic_DNA"/>
</dbReference>
<organism evidence="2 3">
    <name type="scientific">Allosaccharopolyspora coralli</name>
    <dbReference type="NCBI Taxonomy" id="2665642"/>
    <lineage>
        <taxon>Bacteria</taxon>
        <taxon>Bacillati</taxon>
        <taxon>Actinomycetota</taxon>
        <taxon>Actinomycetes</taxon>
        <taxon>Pseudonocardiales</taxon>
        <taxon>Pseudonocardiaceae</taxon>
        <taxon>Allosaccharopolyspora</taxon>
    </lineage>
</organism>
<evidence type="ECO:0000313" key="3">
    <source>
        <dbReference type="Proteomes" id="UP000371041"/>
    </source>
</evidence>
<dbReference type="KEGG" id="sace:GIY23_08410"/>
<gene>
    <name evidence="2" type="ORF">GIY23_08410</name>
</gene>
<dbReference type="Pfam" id="PF01740">
    <property type="entry name" value="STAS"/>
    <property type="match status" value="1"/>
</dbReference>
<dbReference type="InterPro" id="IPR002645">
    <property type="entry name" value="STAS_dom"/>
</dbReference>
<feature type="domain" description="STAS" evidence="1">
    <location>
        <begin position="13"/>
        <end position="85"/>
    </location>
</feature>